<dbReference type="InterPro" id="IPR000897">
    <property type="entry name" value="SRP54_GTPase_dom"/>
</dbReference>
<dbReference type="GO" id="GO:0005783">
    <property type="term" value="C:endoplasmic reticulum"/>
    <property type="evidence" value="ECO:0007669"/>
    <property type="project" value="UniProtKB-SubCell"/>
</dbReference>
<accession>A0A1E4U1B0</accession>
<gene>
    <name evidence="15" type="ORF">PACTADRAFT_47626</name>
</gene>
<dbReference type="SUPFAM" id="SSF52540">
    <property type="entry name" value="P-loop containing nucleoside triphosphate hydrolases"/>
    <property type="match status" value="1"/>
</dbReference>
<dbReference type="EMBL" id="KV454011">
    <property type="protein sequence ID" value="ODV97772.1"/>
    <property type="molecule type" value="Genomic_DNA"/>
</dbReference>
<keyword evidence="10 13" id="KW-0733">Signal recognition particle</keyword>
<evidence type="ECO:0000256" key="9">
    <source>
        <dbReference type="ARBA" id="ARBA00023134"/>
    </source>
</evidence>
<organism evidence="15 16">
    <name type="scientific">Pachysolen tannophilus NRRL Y-2460</name>
    <dbReference type="NCBI Taxonomy" id="669874"/>
    <lineage>
        <taxon>Eukaryota</taxon>
        <taxon>Fungi</taxon>
        <taxon>Dikarya</taxon>
        <taxon>Ascomycota</taxon>
        <taxon>Saccharomycotina</taxon>
        <taxon>Pichiomycetes</taxon>
        <taxon>Pachysolenaceae</taxon>
        <taxon>Pachysolen</taxon>
    </lineage>
</organism>
<dbReference type="SMART" id="SM00382">
    <property type="entry name" value="AAA"/>
    <property type="match status" value="1"/>
</dbReference>
<dbReference type="STRING" id="669874.A0A1E4U1B0"/>
<keyword evidence="16" id="KW-1185">Reference proteome</keyword>
<comment type="domain">
    <text evidence="13">The NG domain, also named G domain, is a special guanosine triphosphatase (GTPase) domain, which binds GTP and forms a guanosine 5'-triphosphate (GTP)-dependent complex with a homologous NG domain in the SRP receptor subunit srp101. The two NG domains undergo cooperative rearrangements upon their assembly, which culminate in the reciprocal activation of the GTPase activity of one another. SRP receptor compaction upon binding with cargo-loaded SRP and GTPase rearrangement drive SRP-mediated cotranslational protein translocation into the ER.</text>
</comment>
<keyword evidence="11 13" id="KW-0687">Ribonucleoprotein</keyword>
<dbReference type="InterPro" id="IPR036225">
    <property type="entry name" value="SRP/SRP_N"/>
</dbReference>
<dbReference type="CDD" id="cd17875">
    <property type="entry name" value="SRP54_G"/>
    <property type="match status" value="1"/>
</dbReference>
<dbReference type="PANTHER" id="PTHR11564">
    <property type="entry name" value="SIGNAL RECOGNITION PARTICLE 54K PROTEIN SRP54"/>
    <property type="match status" value="1"/>
</dbReference>
<dbReference type="Gene3D" id="1.10.260.30">
    <property type="entry name" value="Signal recognition particle, SRP54 subunit, M-domain"/>
    <property type="match status" value="1"/>
</dbReference>
<evidence type="ECO:0000256" key="4">
    <source>
        <dbReference type="ARBA" id="ARBA00022490"/>
    </source>
</evidence>
<dbReference type="InterPro" id="IPR027417">
    <property type="entry name" value="P-loop_NTPase"/>
</dbReference>
<reference evidence="16" key="1">
    <citation type="submission" date="2016-05" db="EMBL/GenBank/DDBJ databases">
        <title>Comparative genomics of biotechnologically important yeasts.</title>
        <authorList>
            <consortium name="DOE Joint Genome Institute"/>
            <person name="Riley R."/>
            <person name="Haridas S."/>
            <person name="Wolfe K.H."/>
            <person name="Lopes M.R."/>
            <person name="Hittinger C.T."/>
            <person name="Goker M."/>
            <person name="Salamov A."/>
            <person name="Wisecaver J."/>
            <person name="Long T.M."/>
            <person name="Aerts A.L."/>
            <person name="Barry K."/>
            <person name="Choi C."/>
            <person name="Clum A."/>
            <person name="Coughlan A.Y."/>
            <person name="Deshpande S."/>
            <person name="Douglass A.P."/>
            <person name="Hanson S.J."/>
            <person name="Klenk H.-P."/>
            <person name="Labutti K."/>
            <person name="Lapidus A."/>
            <person name="Lindquist E."/>
            <person name="Lipzen A."/>
            <person name="Meier-Kolthoff J.P."/>
            <person name="Ohm R.A."/>
            <person name="Otillar R.P."/>
            <person name="Pangilinan J."/>
            <person name="Peng Y."/>
            <person name="Rokas A."/>
            <person name="Rosa C.A."/>
            <person name="Scheuner C."/>
            <person name="Sibirny A.A."/>
            <person name="Slot J.C."/>
            <person name="Stielow J.B."/>
            <person name="Sun H."/>
            <person name="Kurtzman C.P."/>
            <person name="Blackwell M."/>
            <person name="Grigoriev I.V."/>
            <person name="Jeffries T.W."/>
        </authorList>
    </citation>
    <scope>NUCLEOTIDE SEQUENCE [LARGE SCALE GENOMIC DNA]</scope>
    <source>
        <strain evidence="16">NRRL Y-2460</strain>
    </source>
</reference>
<dbReference type="GO" id="GO:0005525">
    <property type="term" value="F:GTP binding"/>
    <property type="evidence" value="ECO:0007669"/>
    <property type="project" value="UniProtKB-UniRule"/>
</dbReference>
<evidence type="ECO:0000256" key="13">
    <source>
        <dbReference type="RuleBase" id="RU364034"/>
    </source>
</evidence>
<dbReference type="GO" id="GO:0008312">
    <property type="term" value="F:7S RNA binding"/>
    <property type="evidence" value="ECO:0007669"/>
    <property type="project" value="UniProtKB-UniRule"/>
</dbReference>
<keyword evidence="6" id="KW-0378">Hydrolase</keyword>
<dbReference type="Pfam" id="PF02881">
    <property type="entry name" value="SRP54_N"/>
    <property type="match status" value="1"/>
</dbReference>
<evidence type="ECO:0000256" key="5">
    <source>
        <dbReference type="ARBA" id="ARBA00022741"/>
    </source>
</evidence>
<dbReference type="Gene3D" id="3.40.50.300">
    <property type="entry name" value="P-loop containing nucleotide triphosphate hydrolases"/>
    <property type="match status" value="1"/>
</dbReference>
<dbReference type="InterPro" id="IPR022941">
    <property type="entry name" value="SRP54"/>
</dbReference>
<dbReference type="OrthoDB" id="10250817at2759"/>
<dbReference type="InterPro" id="IPR003593">
    <property type="entry name" value="AAA+_ATPase"/>
</dbReference>
<dbReference type="PROSITE" id="PS00300">
    <property type="entry name" value="SRP54"/>
    <property type="match status" value="1"/>
</dbReference>
<dbReference type="Pfam" id="PF02978">
    <property type="entry name" value="SRP_SPB"/>
    <property type="match status" value="1"/>
</dbReference>
<comment type="similarity">
    <text evidence="3 13">Belongs to the GTP-binding SRP family. SRP54 subfamily.</text>
</comment>
<dbReference type="Gene3D" id="1.20.120.140">
    <property type="entry name" value="Signal recognition particle SRP54, nucleotide-binding domain"/>
    <property type="match status" value="1"/>
</dbReference>
<evidence type="ECO:0000256" key="1">
    <source>
        <dbReference type="ARBA" id="ARBA00004240"/>
    </source>
</evidence>
<proteinExistence type="inferred from homology"/>
<dbReference type="SUPFAM" id="SSF47446">
    <property type="entry name" value="Signal peptide-binding domain"/>
    <property type="match status" value="1"/>
</dbReference>
<dbReference type="InterPro" id="IPR036891">
    <property type="entry name" value="Signal_recog_part_SRP54_M_sf"/>
</dbReference>
<evidence type="ECO:0000313" key="15">
    <source>
        <dbReference type="EMBL" id="ODV97772.1"/>
    </source>
</evidence>
<dbReference type="HAMAP" id="MF_00306">
    <property type="entry name" value="SRP54"/>
    <property type="match status" value="1"/>
</dbReference>
<dbReference type="InterPro" id="IPR013822">
    <property type="entry name" value="Signal_recog_particl_SRP54_hlx"/>
</dbReference>
<dbReference type="InterPro" id="IPR004125">
    <property type="entry name" value="Signal_recog_particle_SRP54_M"/>
</dbReference>
<sequence>MVLADLGRRINDAVNENIIKSGGSNVDSDSINLMLKEISNALLESDVNIKLVMKLRERIKKSIDVECEKNKSINKKKLIQKIVFDELCNLVDFETYEENNDNNNNNNDKKKITVFKPKKKQSNVIMFVGLQGSGKTTSCTKLAVYYQRRGFKVGLVCADTFRAGAFDQLKQNATKAKIPYYGSYTETDPVKVSFDGVEKFKKEKFEIIIVDTSGRHRQEEQLFEEMIQISNAVNPQQTIMVLDAAIGQAAESQAKAFKESANFGAIILTKMDGHAKGGGAISAVAATKTPIIFIGTGEHIQDLETFQPRNFISKLLGIGDIQGLMEHVKSLNLDQKDTMKNLSEGKFTLLDFQTQLNNMLKMGPLSKIASMLPGGLGQMLNQAGEEDTTLMIKRMIYIMDSMTKKELASDGRIFIQEPSRIVRVARGSGTSVGEVESVLMQQRAMEGMASNMAGMSRAGGTPPPGITGGPGGAGGLANMMNPANIQRAMANMRNNPMLKSMLGSMPGGEEEISKMMSDPNAMASMMQNPQVQQMMKNPSMMQNMMKQFGGGM</sequence>
<dbReference type="GO" id="GO:0003924">
    <property type="term" value="F:GTPase activity"/>
    <property type="evidence" value="ECO:0007669"/>
    <property type="project" value="UniProtKB-UniRule"/>
</dbReference>
<name>A0A1E4U1B0_PACTA</name>
<keyword evidence="8 13" id="KW-0694">RNA-binding</keyword>
<dbReference type="GO" id="GO:0030942">
    <property type="term" value="F:endoplasmic reticulum signal peptide binding"/>
    <property type="evidence" value="ECO:0007669"/>
    <property type="project" value="TreeGrafter"/>
</dbReference>
<comment type="subunit">
    <text evidence="13">Fungal signal recognition particle consists of a 7S RNA molecule (scR1) and at least six protein subunits: srp72, srp68, srp54, sec65, srp21 and srp14.</text>
</comment>
<dbReference type="Pfam" id="PF00448">
    <property type="entry name" value="SRP54"/>
    <property type="match status" value="1"/>
</dbReference>
<evidence type="ECO:0000256" key="7">
    <source>
        <dbReference type="ARBA" id="ARBA00022824"/>
    </source>
</evidence>
<dbReference type="FunFam" id="3.40.50.300:FF:000022">
    <property type="entry name" value="Signal recognition particle 54 kDa subunit"/>
    <property type="match status" value="1"/>
</dbReference>
<comment type="subcellular location">
    <subcellularLocation>
        <location evidence="2 13">Cytoplasm</location>
    </subcellularLocation>
    <subcellularLocation>
        <location evidence="1 13">Endoplasmic reticulum</location>
    </subcellularLocation>
</comment>
<evidence type="ECO:0000256" key="2">
    <source>
        <dbReference type="ARBA" id="ARBA00004496"/>
    </source>
</evidence>
<evidence type="ECO:0000256" key="6">
    <source>
        <dbReference type="ARBA" id="ARBA00022801"/>
    </source>
</evidence>
<comment type="domain">
    <text evidence="13">The M domain binds the 7SL RNA and the signal sequence of presecretory proteins.</text>
</comment>
<dbReference type="GO" id="GO:0006616">
    <property type="term" value="P:SRP-dependent cotranslational protein targeting to membrane, translocation"/>
    <property type="evidence" value="ECO:0007669"/>
    <property type="project" value="TreeGrafter"/>
</dbReference>
<dbReference type="SMART" id="SM00962">
    <property type="entry name" value="SRP54"/>
    <property type="match status" value="1"/>
</dbReference>
<dbReference type="SUPFAM" id="SSF47364">
    <property type="entry name" value="Domain of the SRP/SRP receptor G-proteins"/>
    <property type="match status" value="1"/>
</dbReference>
<keyword evidence="5 13" id="KW-0547">Nucleotide-binding</keyword>
<dbReference type="Proteomes" id="UP000094236">
    <property type="component" value="Unassembled WGS sequence"/>
</dbReference>
<dbReference type="PANTHER" id="PTHR11564:SF5">
    <property type="entry name" value="SIGNAL RECOGNITION PARTICLE SUBUNIT SRP54"/>
    <property type="match status" value="1"/>
</dbReference>
<dbReference type="SMART" id="SM00963">
    <property type="entry name" value="SRP54_N"/>
    <property type="match status" value="1"/>
</dbReference>
<feature type="domain" description="SRP54-type proteins GTP-binding" evidence="14">
    <location>
        <begin position="290"/>
        <end position="303"/>
    </location>
</feature>
<dbReference type="GO" id="GO:0005786">
    <property type="term" value="C:signal recognition particle, endoplasmic reticulum targeting"/>
    <property type="evidence" value="ECO:0007669"/>
    <property type="project" value="UniProtKB-UniRule"/>
</dbReference>
<protein>
    <recommendedName>
        <fullName evidence="13">Signal recognition particle 54 kDa protein</fullName>
    </recommendedName>
</protein>
<evidence type="ECO:0000256" key="3">
    <source>
        <dbReference type="ARBA" id="ARBA00005450"/>
    </source>
</evidence>
<dbReference type="NCBIfam" id="TIGR01425">
    <property type="entry name" value="SRP54_euk"/>
    <property type="match status" value="1"/>
</dbReference>
<evidence type="ECO:0000256" key="12">
    <source>
        <dbReference type="ARBA" id="ARBA00048157"/>
    </source>
</evidence>
<evidence type="ECO:0000259" key="14">
    <source>
        <dbReference type="PROSITE" id="PS00300"/>
    </source>
</evidence>
<comment type="function">
    <text evidence="13">Signal-recognition-particle (SRP) assembly has a crucial role in targeting secretory proteins to the rough endoplasmic reticulum (ER) membrane. SRP is required for the cotranslational protein translocation for ER import and preferentially recognizes strongly hydrophobic signal sequences. It is involved in targeting the nascent chain-ribosome (RNC) complex to the ER and is proposed to participate in the arrest of nascent chain elongation during membrane targeting. SRP54 binds to the signal sequence of presecretory protein when they emerge from the ribosomes. SRP54 interacts with the scR1 RNA and mediates the association of the resulting SRP-RNC complex with the signal recognition particle receptor (SR) via its alpha subunit SRP101. Both, SRP54 and SRP101, are locked in their GTP bound forms in the SRP-RNC-SR complex, which dissociates upon transferring the signal sequence to the protein-conducting channel (translocon). After signal sequence transfer, SRP54 and SRP101 act as reciprocal GTPase-activating proteins (GAPs), thereby resolving their association.</text>
</comment>
<evidence type="ECO:0000313" key="16">
    <source>
        <dbReference type="Proteomes" id="UP000094236"/>
    </source>
</evidence>
<dbReference type="InterPro" id="IPR042101">
    <property type="entry name" value="SRP54_N_sf"/>
</dbReference>
<evidence type="ECO:0000256" key="11">
    <source>
        <dbReference type="ARBA" id="ARBA00023274"/>
    </source>
</evidence>
<dbReference type="AlphaFoldDB" id="A0A1E4U1B0"/>
<keyword evidence="9 13" id="KW-0342">GTP-binding</keyword>
<evidence type="ECO:0000256" key="10">
    <source>
        <dbReference type="ARBA" id="ARBA00023135"/>
    </source>
</evidence>
<keyword evidence="4 13" id="KW-0963">Cytoplasm</keyword>
<evidence type="ECO:0000256" key="8">
    <source>
        <dbReference type="ARBA" id="ARBA00022884"/>
    </source>
</evidence>
<comment type="catalytic activity">
    <reaction evidence="12">
        <text>GTP + H2O = GDP + phosphate + H(+)</text>
        <dbReference type="Rhea" id="RHEA:19669"/>
        <dbReference type="ChEBI" id="CHEBI:15377"/>
        <dbReference type="ChEBI" id="CHEBI:15378"/>
        <dbReference type="ChEBI" id="CHEBI:37565"/>
        <dbReference type="ChEBI" id="CHEBI:43474"/>
        <dbReference type="ChEBI" id="CHEBI:58189"/>
        <dbReference type="EC" id="3.6.5.4"/>
    </reaction>
    <physiologicalReaction direction="left-to-right" evidence="12">
        <dbReference type="Rhea" id="RHEA:19670"/>
    </physiologicalReaction>
</comment>
<dbReference type="GO" id="GO:0005829">
    <property type="term" value="C:cytosol"/>
    <property type="evidence" value="ECO:0007669"/>
    <property type="project" value="TreeGrafter"/>
</dbReference>
<dbReference type="InterPro" id="IPR006325">
    <property type="entry name" value="SRP54_euk"/>
</dbReference>
<keyword evidence="7 13" id="KW-0256">Endoplasmic reticulum</keyword>